<comment type="caution">
    <text evidence="8">The sequence shown here is derived from an EMBL/GenBank/DDBJ whole genome shotgun (WGS) entry which is preliminary data.</text>
</comment>
<feature type="transmembrane region" description="Helical" evidence="6">
    <location>
        <begin position="94"/>
        <end position="119"/>
    </location>
</feature>
<feature type="transmembrane region" description="Helical" evidence="6">
    <location>
        <begin position="6"/>
        <end position="26"/>
    </location>
</feature>
<dbReference type="Pfam" id="PF00482">
    <property type="entry name" value="T2SSF"/>
    <property type="match status" value="1"/>
</dbReference>
<organism evidence="8 9">
    <name type="scientific">Roseiconus nitratireducens</name>
    <dbReference type="NCBI Taxonomy" id="2605748"/>
    <lineage>
        <taxon>Bacteria</taxon>
        <taxon>Pseudomonadati</taxon>
        <taxon>Planctomycetota</taxon>
        <taxon>Planctomycetia</taxon>
        <taxon>Pirellulales</taxon>
        <taxon>Pirellulaceae</taxon>
        <taxon>Roseiconus</taxon>
    </lineage>
</organism>
<dbReference type="PANTHER" id="PTHR35007:SF2">
    <property type="entry name" value="PILUS ASSEMBLE PROTEIN"/>
    <property type="match status" value="1"/>
</dbReference>
<name>A0A5M6D830_9BACT</name>
<protein>
    <submittedName>
        <fullName evidence="8">Type II secretion system F family protein</fullName>
    </submittedName>
</protein>
<evidence type="ECO:0000313" key="9">
    <source>
        <dbReference type="Proteomes" id="UP000324479"/>
    </source>
</evidence>
<dbReference type="Proteomes" id="UP000324479">
    <property type="component" value="Unassembled WGS sequence"/>
</dbReference>
<comment type="subcellular location">
    <subcellularLocation>
        <location evidence="1">Cell membrane</location>
        <topology evidence="1">Multi-pass membrane protein</topology>
    </subcellularLocation>
</comment>
<keyword evidence="4 6" id="KW-1133">Transmembrane helix</keyword>
<evidence type="ECO:0000256" key="5">
    <source>
        <dbReference type="ARBA" id="ARBA00023136"/>
    </source>
</evidence>
<evidence type="ECO:0000256" key="6">
    <source>
        <dbReference type="SAM" id="Phobius"/>
    </source>
</evidence>
<dbReference type="InterPro" id="IPR018076">
    <property type="entry name" value="T2SS_GspF_dom"/>
</dbReference>
<sequence>MDNSLIIIATVFVAATSLVVGLGLLLGGSKSEPTTVGANSATGAGGTLFNDDELFDEEAPDSSFLGFFMPSNRQGRREIAERIMQAGLYKRNSMIAYLTGKAILALTPLGLGLATYALGMVTLPWALVYGGTAAAFGTLLPSFWLDAQLRKRQKEMRRALPDALDVITVCLEGGLSLPAALSKVSTELKGVHALLAMEMAIVHRETQMGKSNGEALKSLAKRFDLEELRSLASVVLQAEKFGSSLVRAFRIQSDALREQRMQRAEEKAQRASLLIMLPTLICIFPALFVVLLGPAAFNVYETFSNL</sequence>
<keyword evidence="3 6" id="KW-0812">Transmembrane</keyword>
<dbReference type="GO" id="GO:0005886">
    <property type="term" value="C:plasma membrane"/>
    <property type="evidence" value="ECO:0007669"/>
    <property type="project" value="UniProtKB-SubCell"/>
</dbReference>
<reference evidence="8 9" key="1">
    <citation type="submission" date="2019-08" db="EMBL/GenBank/DDBJ databases">
        <authorList>
            <person name="Dhanesh K."/>
            <person name="Kumar G."/>
            <person name="Sasikala C."/>
            <person name="Venkata Ramana C."/>
        </authorList>
    </citation>
    <scope>NUCLEOTIDE SEQUENCE [LARGE SCALE GENOMIC DNA]</scope>
    <source>
        <strain evidence="8 9">JC645</strain>
    </source>
</reference>
<evidence type="ECO:0000256" key="3">
    <source>
        <dbReference type="ARBA" id="ARBA00022692"/>
    </source>
</evidence>
<evidence type="ECO:0000256" key="4">
    <source>
        <dbReference type="ARBA" id="ARBA00022989"/>
    </source>
</evidence>
<feature type="domain" description="Type II secretion system protein GspF" evidence="7">
    <location>
        <begin position="164"/>
        <end position="292"/>
    </location>
</feature>
<dbReference type="EMBL" id="VWOX01000010">
    <property type="protein sequence ID" value="KAA5541335.1"/>
    <property type="molecule type" value="Genomic_DNA"/>
</dbReference>
<proteinExistence type="predicted"/>
<dbReference type="AlphaFoldDB" id="A0A5M6D830"/>
<feature type="transmembrane region" description="Helical" evidence="6">
    <location>
        <begin position="271"/>
        <end position="297"/>
    </location>
</feature>
<keyword evidence="5 6" id="KW-0472">Membrane</keyword>
<keyword evidence="2" id="KW-1003">Cell membrane</keyword>
<evidence type="ECO:0000313" key="8">
    <source>
        <dbReference type="EMBL" id="KAA5541335.1"/>
    </source>
</evidence>
<keyword evidence="9" id="KW-1185">Reference proteome</keyword>
<dbReference type="RefSeq" id="WP_150077719.1">
    <property type="nucleotide sequence ID" value="NZ_VWOX01000010.1"/>
</dbReference>
<evidence type="ECO:0000256" key="1">
    <source>
        <dbReference type="ARBA" id="ARBA00004651"/>
    </source>
</evidence>
<gene>
    <name evidence="8" type="ORF">FYK55_17315</name>
</gene>
<dbReference type="PANTHER" id="PTHR35007">
    <property type="entry name" value="INTEGRAL MEMBRANE PROTEIN-RELATED"/>
    <property type="match status" value="1"/>
</dbReference>
<feature type="transmembrane region" description="Helical" evidence="6">
    <location>
        <begin position="125"/>
        <end position="147"/>
    </location>
</feature>
<evidence type="ECO:0000259" key="7">
    <source>
        <dbReference type="Pfam" id="PF00482"/>
    </source>
</evidence>
<accession>A0A5M6D830</accession>
<evidence type="ECO:0000256" key="2">
    <source>
        <dbReference type="ARBA" id="ARBA00022475"/>
    </source>
</evidence>